<comment type="caution">
    <text evidence="2">The sequence shown here is derived from an EMBL/GenBank/DDBJ whole genome shotgun (WGS) entry which is preliminary data.</text>
</comment>
<reference evidence="3" key="1">
    <citation type="journal article" date="2012" name="Science">
        <title>The Paleozoic origin of enzymatic lignin decomposition reconstructed from 31 fungal genomes.</title>
        <authorList>
            <person name="Floudas D."/>
            <person name="Binder M."/>
            <person name="Riley R."/>
            <person name="Barry K."/>
            <person name="Blanchette R.A."/>
            <person name="Henrissat B."/>
            <person name="Martinez A.T."/>
            <person name="Otillar R."/>
            <person name="Spatafora J.W."/>
            <person name="Yadav J.S."/>
            <person name="Aerts A."/>
            <person name="Benoit I."/>
            <person name="Boyd A."/>
            <person name="Carlson A."/>
            <person name="Copeland A."/>
            <person name="Coutinho P.M."/>
            <person name="de Vries R.P."/>
            <person name="Ferreira P."/>
            <person name="Findley K."/>
            <person name="Foster B."/>
            <person name="Gaskell J."/>
            <person name="Glotzer D."/>
            <person name="Gorecki P."/>
            <person name="Heitman J."/>
            <person name="Hesse C."/>
            <person name="Hori C."/>
            <person name="Igarashi K."/>
            <person name="Jurgens J.A."/>
            <person name="Kallen N."/>
            <person name="Kersten P."/>
            <person name="Kohler A."/>
            <person name="Kuees U."/>
            <person name="Kumar T.K.A."/>
            <person name="Kuo A."/>
            <person name="LaButti K."/>
            <person name="Larrondo L.F."/>
            <person name="Lindquist E."/>
            <person name="Ling A."/>
            <person name="Lombard V."/>
            <person name="Lucas S."/>
            <person name="Lundell T."/>
            <person name="Martin R."/>
            <person name="McLaughlin D.J."/>
            <person name="Morgenstern I."/>
            <person name="Morin E."/>
            <person name="Murat C."/>
            <person name="Nagy L.G."/>
            <person name="Nolan M."/>
            <person name="Ohm R.A."/>
            <person name="Patyshakuliyeva A."/>
            <person name="Rokas A."/>
            <person name="Ruiz-Duenas F.J."/>
            <person name="Sabat G."/>
            <person name="Salamov A."/>
            <person name="Samejima M."/>
            <person name="Schmutz J."/>
            <person name="Slot J.C."/>
            <person name="St John F."/>
            <person name="Stenlid J."/>
            <person name="Sun H."/>
            <person name="Sun S."/>
            <person name="Syed K."/>
            <person name="Tsang A."/>
            <person name="Wiebenga A."/>
            <person name="Young D."/>
            <person name="Pisabarro A."/>
            <person name="Eastwood D.C."/>
            <person name="Martin F."/>
            <person name="Cullen D."/>
            <person name="Grigoriev I.V."/>
            <person name="Hibbett D.S."/>
        </authorList>
    </citation>
    <scope>NUCLEOTIDE SEQUENCE [LARGE SCALE GENOMIC DNA]</scope>
    <source>
        <strain evidence="3">RWD-64-598 SS2</strain>
    </source>
</reference>
<evidence type="ECO:0000313" key="2">
    <source>
        <dbReference type="EMBL" id="EIW78041.1"/>
    </source>
</evidence>
<feature type="transmembrane region" description="Helical" evidence="1">
    <location>
        <begin position="102"/>
        <end position="123"/>
    </location>
</feature>
<protein>
    <submittedName>
        <fullName evidence="2">Uncharacterized protein</fullName>
    </submittedName>
</protein>
<feature type="transmembrane region" description="Helical" evidence="1">
    <location>
        <begin position="33"/>
        <end position="51"/>
    </location>
</feature>
<proteinExistence type="predicted"/>
<dbReference type="Proteomes" id="UP000053558">
    <property type="component" value="Unassembled WGS sequence"/>
</dbReference>
<dbReference type="OrthoDB" id="2671574at2759"/>
<dbReference type="EMBL" id="JH711583">
    <property type="protein sequence ID" value="EIW78041.1"/>
    <property type="molecule type" value="Genomic_DNA"/>
</dbReference>
<keyword evidence="1" id="KW-1133">Transmembrane helix</keyword>
<sequence>MTADGEGIAFLNLNLCVTANTWNFLTYSEVTRIPPLVFVTSLLSLAIWGYCKHAANRKKVTGHWSVGLWMKLLVTQNFAYFLIVLCCYIVMASAVFTGQTTMLLFGAVLASLVPFIIVPRLLLSFRSYRPGGVIFSGDSNSSYNPLSITTWSSLDKDLPLECT</sequence>
<keyword evidence="3" id="KW-1185">Reference proteome</keyword>
<keyword evidence="1" id="KW-0472">Membrane</keyword>
<dbReference type="GeneID" id="19209418"/>
<evidence type="ECO:0000313" key="3">
    <source>
        <dbReference type="Proteomes" id="UP000053558"/>
    </source>
</evidence>
<organism evidence="2 3">
    <name type="scientific">Coniophora puteana (strain RWD-64-598)</name>
    <name type="common">Brown rot fungus</name>
    <dbReference type="NCBI Taxonomy" id="741705"/>
    <lineage>
        <taxon>Eukaryota</taxon>
        <taxon>Fungi</taxon>
        <taxon>Dikarya</taxon>
        <taxon>Basidiomycota</taxon>
        <taxon>Agaricomycotina</taxon>
        <taxon>Agaricomycetes</taxon>
        <taxon>Agaricomycetidae</taxon>
        <taxon>Boletales</taxon>
        <taxon>Coniophorineae</taxon>
        <taxon>Coniophoraceae</taxon>
        <taxon>Coniophora</taxon>
    </lineage>
</organism>
<keyword evidence="1" id="KW-0812">Transmembrane</keyword>
<dbReference type="AlphaFoldDB" id="A0A5M3MHD9"/>
<dbReference type="RefSeq" id="XP_007771919.1">
    <property type="nucleotide sequence ID" value="XM_007773729.1"/>
</dbReference>
<evidence type="ECO:0000256" key="1">
    <source>
        <dbReference type="SAM" id="Phobius"/>
    </source>
</evidence>
<accession>A0A5M3MHD9</accession>
<feature type="transmembrane region" description="Helical" evidence="1">
    <location>
        <begin position="72"/>
        <end position="96"/>
    </location>
</feature>
<name>A0A5M3MHD9_CONPW</name>
<gene>
    <name evidence="2" type="ORF">CONPUDRAFT_75776</name>
</gene>
<dbReference type="KEGG" id="cput:CONPUDRAFT_75776"/>